<dbReference type="EMBL" id="CABPSM010000003">
    <property type="protein sequence ID" value="VVD91304.1"/>
    <property type="molecule type" value="Genomic_DNA"/>
</dbReference>
<evidence type="ECO:0000259" key="4">
    <source>
        <dbReference type="PROSITE" id="PS51898"/>
    </source>
</evidence>
<keyword evidence="1" id="KW-0229">DNA integration</keyword>
<dbReference type="InterPro" id="IPR050090">
    <property type="entry name" value="Tyrosine_recombinase_XerCD"/>
</dbReference>
<dbReference type="InterPro" id="IPR002104">
    <property type="entry name" value="Integrase_catalytic"/>
</dbReference>
<dbReference type="PANTHER" id="PTHR30349:SF94">
    <property type="entry name" value="INTEGRASE_RECOMBINASE HI_1414-RELATED"/>
    <property type="match status" value="1"/>
</dbReference>
<keyword evidence="2" id="KW-0238">DNA-binding</keyword>
<dbReference type="PROSITE" id="PS51898">
    <property type="entry name" value="TYR_RECOMBINASE"/>
    <property type="match status" value="1"/>
</dbReference>
<feature type="domain" description="Tyr recombinase" evidence="4">
    <location>
        <begin position="165"/>
        <end position="332"/>
    </location>
</feature>
<dbReference type="SUPFAM" id="SSF56349">
    <property type="entry name" value="DNA breaking-rejoining enzymes"/>
    <property type="match status" value="1"/>
</dbReference>
<dbReference type="InterPro" id="IPR010998">
    <property type="entry name" value="Integrase_recombinase_N"/>
</dbReference>
<dbReference type="GO" id="GO:0015074">
    <property type="term" value="P:DNA integration"/>
    <property type="evidence" value="ECO:0007669"/>
    <property type="project" value="UniProtKB-KW"/>
</dbReference>
<organism evidence="5 6">
    <name type="scientific">Pandoraea horticolens</name>
    <dbReference type="NCBI Taxonomy" id="2508298"/>
    <lineage>
        <taxon>Bacteria</taxon>
        <taxon>Pseudomonadati</taxon>
        <taxon>Pseudomonadota</taxon>
        <taxon>Betaproteobacteria</taxon>
        <taxon>Burkholderiales</taxon>
        <taxon>Burkholderiaceae</taxon>
        <taxon>Pandoraea</taxon>
    </lineage>
</organism>
<dbReference type="GO" id="GO:0003677">
    <property type="term" value="F:DNA binding"/>
    <property type="evidence" value="ECO:0007669"/>
    <property type="project" value="UniProtKB-KW"/>
</dbReference>
<dbReference type="Gene3D" id="1.10.150.130">
    <property type="match status" value="1"/>
</dbReference>
<evidence type="ECO:0000256" key="2">
    <source>
        <dbReference type="ARBA" id="ARBA00023125"/>
    </source>
</evidence>
<sequence length="332" mass="37323">MATIRRRVSPAGKISWTAMIRRKGFPALSKTFPSKTLAKHWVTVTEASMIAGTFIDPRPAQAAILRDLFIRYRDEVTPSKRGRAAETVRINWFIQQPIAQYSLGNLKPPVIAAWRDARLRTVTGSTVNRDMNLLGHVLEVARKEWGLHIPLNPVHDVRRPQHNPARDRRLMPGEEARLLAACRSGIGDFLFPAVVLALETGMRRGEIIALDWRKIDTERCIARLEMTKNGERRDVPLSSRAGEALKSVKTPHDGPVFKGWTANAFRLAYIRAVARAGIADLTLHDLRHEAISRMFEKGLSMMEVAAIAGHKTLAMLKRYTHLRAEDLAKKLG</sequence>
<dbReference type="RefSeq" id="WP_150620030.1">
    <property type="nucleotide sequence ID" value="NZ_CABPSM010000003.1"/>
</dbReference>
<dbReference type="GO" id="GO:0006310">
    <property type="term" value="P:DNA recombination"/>
    <property type="evidence" value="ECO:0007669"/>
    <property type="project" value="UniProtKB-KW"/>
</dbReference>
<accession>A0A5E4TXK1</accession>
<protein>
    <submittedName>
        <fullName evidence="5">Integrase</fullName>
    </submittedName>
</protein>
<evidence type="ECO:0000313" key="6">
    <source>
        <dbReference type="Proteomes" id="UP000343317"/>
    </source>
</evidence>
<dbReference type="Proteomes" id="UP000343317">
    <property type="component" value="Unassembled WGS sequence"/>
</dbReference>
<evidence type="ECO:0000256" key="3">
    <source>
        <dbReference type="ARBA" id="ARBA00023172"/>
    </source>
</evidence>
<proteinExistence type="predicted"/>
<evidence type="ECO:0000313" key="5">
    <source>
        <dbReference type="EMBL" id="VVD91304.1"/>
    </source>
</evidence>
<keyword evidence="3" id="KW-0233">DNA recombination</keyword>
<gene>
    <name evidence="5" type="ORF">PHO31112_01635</name>
</gene>
<dbReference type="InterPro" id="IPR013762">
    <property type="entry name" value="Integrase-like_cat_sf"/>
</dbReference>
<name>A0A5E4TXK1_9BURK</name>
<dbReference type="PANTHER" id="PTHR30349">
    <property type="entry name" value="PHAGE INTEGRASE-RELATED"/>
    <property type="match status" value="1"/>
</dbReference>
<dbReference type="InterPro" id="IPR011010">
    <property type="entry name" value="DNA_brk_join_enz"/>
</dbReference>
<dbReference type="Pfam" id="PF00589">
    <property type="entry name" value="Phage_integrase"/>
    <property type="match status" value="1"/>
</dbReference>
<dbReference type="Gene3D" id="1.10.443.10">
    <property type="entry name" value="Intergrase catalytic core"/>
    <property type="match status" value="1"/>
</dbReference>
<reference evidence="5 6" key="1">
    <citation type="submission" date="2019-08" db="EMBL/GenBank/DDBJ databases">
        <authorList>
            <person name="Peeters C."/>
        </authorList>
    </citation>
    <scope>NUCLEOTIDE SEQUENCE [LARGE SCALE GENOMIC DNA]</scope>
    <source>
        <strain evidence="5 6">LMG 31112</strain>
    </source>
</reference>
<dbReference type="CDD" id="cd00796">
    <property type="entry name" value="INT_Rci_Hp1_C"/>
    <property type="match status" value="1"/>
</dbReference>
<keyword evidence="6" id="KW-1185">Reference proteome</keyword>
<evidence type="ECO:0000256" key="1">
    <source>
        <dbReference type="ARBA" id="ARBA00022908"/>
    </source>
</evidence>
<dbReference type="AlphaFoldDB" id="A0A5E4TXK1"/>